<evidence type="ECO:0000313" key="2">
    <source>
        <dbReference type="EMBL" id="ERM99361.1"/>
    </source>
</evidence>
<reference evidence="3" key="1">
    <citation type="journal article" date="2013" name="Science">
        <title>The Amborella genome and the evolution of flowering plants.</title>
        <authorList>
            <consortium name="Amborella Genome Project"/>
        </authorList>
    </citation>
    <scope>NUCLEOTIDE SEQUENCE [LARGE SCALE GENOMIC DNA]</scope>
</reference>
<keyword evidence="3" id="KW-1185">Reference proteome</keyword>
<organism evidence="2 3">
    <name type="scientific">Amborella trichopoda</name>
    <dbReference type="NCBI Taxonomy" id="13333"/>
    <lineage>
        <taxon>Eukaryota</taxon>
        <taxon>Viridiplantae</taxon>
        <taxon>Streptophyta</taxon>
        <taxon>Embryophyta</taxon>
        <taxon>Tracheophyta</taxon>
        <taxon>Spermatophyta</taxon>
        <taxon>Magnoliopsida</taxon>
        <taxon>Amborellales</taxon>
        <taxon>Amborellaceae</taxon>
        <taxon>Amborella</taxon>
    </lineage>
</organism>
<dbReference type="AlphaFoldDB" id="W1NQY6"/>
<dbReference type="HOGENOM" id="CLU_135845_0_0_1"/>
<gene>
    <name evidence="2" type="ORF">AMTR_s00108p00146750</name>
</gene>
<dbReference type="PANTHER" id="PTHR46033">
    <property type="entry name" value="PROTEIN MAIN-LIKE 2"/>
    <property type="match status" value="1"/>
</dbReference>
<name>W1NQY6_AMBTC</name>
<sequence length="128" mass="14776">MEDAQEEKEEIRINEKSYQLNEWRLTEEKVQLVNVFGLGPLSIIRSGRIDHPLVSTNVERWRSETGTFHFNIHIGEIAPTLFNVYKKLGLAVDGDPVTCCPMSDLRQYIEDNLGIVPDVNLINLRHTW</sequence>
<dbReference type="Gramene" id="ERM99361">
    <property type="protein sequence ID" value="ERM99361"/>
    <property type="gene ID" value="AMTR_s00108p00146750"/>
</dbReference>
<dbReference type="Proteomes" id="UP000017836">
    <property type="component" value="Unassembled WGS sequence"/>
</dbReference>
<dbReference type="EMBL" id="KI395026">
    <property type="protein sequence ID" value="ERM99361.1"/>
    <property type="molecule type" value="Genomic_DNA"/>
</dbReference>
<dbReference type="InterPro" id="IPR019557">
    <property type="entry name" value="AminoTfrase-like_pln_mobile"/>
</dbReference>
<dbReference type="InterPro" id="IPR044824">
    <property type="entry name" value="MAIN-like"/>
</dbReference>
<evidence type="ECO:0000313" key="3">
    <source>
        <dbReference type="Proteomes" id="UP000017836"/>
    </source>
</evidence>
<evidence type="ECO:0000259" key="1">
    <source>
        <dbReference type="Pfam" id="PF10536"/>
    </source>
</evidence>
<protein>
    <recommendedName>
        <fullName evidence="1">Aminotransferase-like plant mobile domain-containing protein</fullName>
    </recommendedName>
</protein>
<dbReference type="PANTHER" id="PTHR46033:SF1">
    <property type="entry name" value="PROTEIN MAIN-LIKE 2"/>
    <property type="match status" value="1"/>
</dbReference>
<feature type="domain" description="Aminotransferase-like plant mobile" evidence="1">
    <location>
        <begin position="44"/>
        <end position="112"/>
    </location>
</feature>
<dbReference type="Pfam" id="PF10536">
    <property type="entry name" value="PMD"/>
    <property type="match status" value="1"/>
</dbReference>
<proteinExistence type="predicted"/>
<dbReference type="GO" id="GO:0010073">
    <property type="term" value="P:meristem maintenance"/>
    <property type="evidence" value="ECO:0007669"/>
    <property type="project" value="InterPro"/>
</dbReference>
<accession>W1NQY6</accession>